<feature type="transmembrane region" description="Helical" evidence="5">
    <location>
        <begin position="283"/>
        <end position="304"/>
    </location>
</feature>
<reference evidence="7 8" key="1">
    <citation type="journal article" date="2015" name="Int. J. Syst. Evol. Microbiol.">
        <title>Novibacillus thermophilus gen. nov., sp. nov., a Gram-staining-negative and moderately thermophilic member of the family Thermoactinomycetaceae.</title>
        <authorList>
            <person name="Yang G."/>
            <person name="Chen J."/>
            <person name="Zhou S."/>
        </authorList>
    </citation>
    <scope>NUCLEOTIDE SEQUENCE [LARGE SCALE GENOMIC DNA]</scope>
    <source>
        <strain evidence="7 8">SG-1</strain>
    </source>
</reference>
<feature type="region of interest" description="Disordered" evidence="6">
    <location>
        <begin position="904"/>
        <end position="934"/>
    </location>
</feature>
<keyword evidence="4 5" id="KW-0472">Membrane</keyword>
<name>A0A1U9K601_9BACL</name>
<proteinExistence type="inferred from homology"/>
<sequence>MEFTVIHNEHPKDPKPPKGLKKFSKWLIAIILFIVAFNLAVKWLADYIWMDTLGFRSIFITIFTAKVSLGLIGFVLFFVSAFVLFLNVRSTYLREFPNERFVSFVQNRKTFLWVNALVSAFGGIFGSVLVQGLGWEPLLTYLNQTPFGVTDPYFGRDVSFFVYTLPLWNFALSVFMLLVGAAIVVKLVLYSLRGLIKYSSRAQRHFLVSVVLLGLLIATHFLLSPYEKALTNKVNLFQESSVFGISYTDHVINIPFDYIMAGVTIIATVLFALAIVRRKFRFLAIGLGLFLGTQLVGGAASLIVQNFIVSPNEFAREQPFLQHNLDYTRKAYQLDEVRVEDKEINDTLSQDMLDRNQLTVDNIRINDARPLNNVYNQLQTFRPYYFFNDVDVDRYEIDGKYQQVFISARELTQQRLPDQAQTWVNKNLRYTHGYGVSISNVNEITPEGQPEYLVKDLPPKGPIAVEKPQIYFGENDYNSVIVGTKVDEFDYPDNDENKTHRYEAQSGIPMTGFNRLLFALDELSFRYLVSDQITEESQLLQTRNIVERVERIAPFLDLDDDPYPVVREDGSIVWLLDAFTMTNRYPYSDTGNSSLNYVQNPIKIAVDAYTGEVRFYLLDPNEPLAKTYQNIFPELFETDIPEDIRAHFRYPIDLFKIQANMYRIYHMTNLELFYNREDMWQIPTEKYFDEDTVMEPYYVTMKLDDAEREEFILMLPFTPNTKQNMISWMAVRNDGEHYGEIFVYEFTKQSNIYGPQQIENRINQNAAISQQLNLWSQGGSRVIRGNLLVVPIEDTVLYVEPLYIESNNETSLPEVKQVIVAYQDYIVMEPTLDQAIGRLMDLIDEGVSPQEAEESQQREGASSDAVTPYELITDIQEQFDAYRQANQDGNYEEAGRALKQLEQLLHNWQRQQEADGQSGDQSEASSEAQTDEND</sequence>
<evidence type="ECO:0000256" key="5">
    <source>
        <dbReference type="HAMAP-Rule" id="MF_01600"/>
    </source>
</evidence>
<protein>
    <recommendedName>
        <fullName evidence="5">UPF0182 protein B0W44_06250</fullName>
    </recommendedName>
</protein>
<comment type="subcellular location">
    <subcellularLocation>
        <location evidence="5">Cell membrane</location>
        <topology evidence="5">Multi-pass membrane protein</topology>
    </subcellularLocation>
</comment>
<organism evidence="7 8">
    <name type="scientific">Novibacillus thermophilus</name>
    <dbReference type="NCBI Taxonomy" id="1471761"/>
    <lineage>
        <taxon>Bacteria</taxon>
        <taxon>Bacillati</taxon>
        <taxon>Bacillota</taxon>
        <taxon>Bacilli</taxon>
        <taxon>Bacillales</taxon>
        <taxon>Thermoactinomycetaceae</taxon>
        <taxon>Novibacillus</taxon>
    </lineage>
</organism>
<feature type="region of interest" description="Disordered" evidence="6">
    <location>
        <begin position="847"/>
        <end position="868"/>
    </location>
</feature>
<feature type="transmembrane region" description="Helical" evidence="5">
    <location>
        <begin position="26"/>
        <end position="45"/>
    </location>
</feature>
<keyword evidence="3 5" id="KW-1133">Transmembrane helix</keyword>
<feature type="transmembrane region" description="Helical" evidence="5">
    <location>
        <begin position="258"/>
        <end position="276"/>
    </location>
</feature>
<accession>A0A1U9K601</accession>
<dbReference type="Pfam" id="PF03699">
    <property type="entry name" value="UPF0182"/>
    <property type="match status" value="1"/>
</dbReference>
<evidence type="ECO:0000313" key="7">
    <source>
        <dbReference type="EMBL" id="AQS55446.1"/>
    </source>
</evidence>
<dbReference type="KEGG" id="ntr:B0W44_06250"/>
<dbReference type="PANTHER" id="PTHR39344">
    <property type="entry name" value="UPF0182 PROTEIN SLL1060"/>
    <property type="match status" value="1"/>
</dbReference>
<evidence type="ECO:0000313" key="8">
    <source>
        <dbReference type="Proteomes" id="UP000188603"/>
    </source>
</evidence>
<dbReference type="GO" id="GO:0005576">
    <property type="term" value="C:extracellular region"/>
    <property type="evidence" value="ECO:0007669"/>
    <property type="project" value="TreeGrafter"/>
</dbReference>
<dbReference type="STRING" id="1471761.B0W44_06250"/>
<dbReference type="PANTHER" id="PTHR39344:SF1">
    <property type="entry name" value="UPF0182 PROTEIN SLL1060"/>
    <property type="match status" value="1"/>
</dbReference>
<feature type="transmembrane region" description="Helical" evidence="5">
    <location>
        <begin position="167"/>
        <end position="192"/>
    </location>
</feature>
<feature type="compositionally biased region" description="Polar residues" evidence="6">
    <location>
        <begin position="906"/>
        <end position="928"/>
    </location>
</feature>
<feature type="transmembrane region" description="Helical" evidence="5">
    <location>
        <begin position="57"/>
        <end position="86"/>
    </location>
</feature>
<feature type="transmembrane region" description="Helical" evidence="5">
    <location>
        <begin position="110"/>
        <end position="133"/>
    </location>
</feature>
<evidence type="ECO:0000256" key="3">
    <source>
        <dbReference type="ARBA" id="ARBA00022989"/>
    </source>
</evidence>
<feature type="transmembrane region" description="Helical" evidence="5">
    <location>
        <begin position="204"/>
        <end position="223"/>
    </location>
</feature>
<dbReference type="GO" id="GO:0005886">
    <property type="term" value="C:plasma membrane"/>
    <property type="evidence" value="ECO:0007669"/>
    <property type="project" value="UniProtKB-SubCell"/>
</dbReference>
<evidence type="ECO:0000256" key="1">
    <source>
        <dbReference type="ARBA" id="ARBA00022475"/>
    </source>
</evidence>
<gene>
    <name evidence="7" type="ORF">B0W44_06250</name>
</gene>
<evidence type="ECO:0000256" key="6">
    <source>
        <dbReference type="SAM" id="MobiDB-lite"/>
    </source>
</evidence>
<keyword evidence="2 5" id="KW-0812">Transmembrane</keyword>
<dbReference type="RefSeq" id="WP_077719302.1">
    <property type="nucleotide sequence ID" value="NZ_CP019699.1"/>
</dbReference>
<comment type="similarity">
    <text evidence="5">Belongs to the UPF0182 family.</text>
</comment>
<dbReference type="Proteomes" id="UP000188603">
    <property type="component" value="Chromosome"/>
</dbReference>
<dbReference type="InterPro" id="IPR005372">
    <property type="entry name" value="UPF0182"/>
</dbReference>
<keyword evidence="1 5" id="KW-1003">Cell membrane</keyword>
<keyword evidence="8" id="KW-1185">Reference proteome</keyword>
<evidence type="ECO:0000256" key="4">
    <source>
        <dbReference type="ARBA" id="ARBA00023136"/>
    </source>
</evidence>
<dbReference type="EMBL" id="CP019699">
    <property type="protein sequence ID" value="AQS55446.1"/>
    <property type="molecule type" value="Genomic_DNA"/>
</dbReference>
<dbReference type="HAMAP" id="MF_01600">
    <property type="entry name" value="UPF0182"/>
    <property type="match status" value="1"/>
</dbReference>
<evidence type="ECO:0000256" key="2">
    <source>
        <dbReference type="ARBA" id="ARBA00022692"/>
    </source>
</evidence>
<dbReference type="AlphaFoldDB" id="A0A1U9K601"/>